<dbReference type="SUPFAM" id="SSF63520">
    <property type="entry name" value="PTS-regulatory domain, PRD"/>
    <property type="match status" value="1"/>
</dbReference>
<dbReference type="SUPFAM" id="SSF55804">
    <property type="entry name" value="Phoshotransferase/anion transport protein"/>
    <property type="match status" value="1"/>
</dbReference>
<dbReference type="Pfam" id="PF05043">
    <property type="entry name" value="Mga"/>
    <property type="match status" value="1"/>
</dbReference>
<dbReference type="InterPro" id="IPR007737">
    <property type="entry name" value="Mga_HTH"/>
</dbReference>
<dbReference type="PROSITE" id="PS51094">
    <property type="entry name" value="PTS_EIIA_TYPE_2"/>
    <property type="match status" value="1"/>
</dbReference>
<dbReference type="PROSITE" id="PS51372">
    <property type="entry name" value="PRD_2"/>
    <property type="match status" value="1"/>
</dbReference>
<dbReference type="PANTHER" id="PTHR36203">
    <property type="entry name" value="ASCORBATE-SPECIFIC PTS SYSTEM EIIA COMPONENT"/>
    <property type="match status" value="1"/>
</dbReference>
<dbReference type="InterPro" id="IPR051351">
    <property type="entry name" value="Ascorbate-PTS_EIIA_comp"/>
</dbReference>
<dbReference type="InterPro" id="IPR011608">
    <property type="entry name" value="PRD"/>
</dbReference>
<name>A0A9D1WV87_9FIRM</name>
<dbReference type="InterPro" id="IPR036095">
    <property type="entry name" value="PTS_EIIB-like_sf"/>
</dbReference>
<evidence type="ECO:0000256" key="11">
    <source>
        <dbReference type="ARBA" id="ARBA00042072"/>
    </source>
</evidence>
<dbReference type="InterPro" id="IPR036634">
    <property type="entry name" value="PRD_sf"/>
</dbReference>
<comment type="caution">
    <text evidence="15">The sequence shown here is derived from an EMBL/GenBank/DDBJ whole genome shotgun (WGS) entry which is preliminary data.</text>
</comment>
<comment type="function">
    <text evidence="9">The phosphoenolpyruvate-dependent sugar phosphotransferase system (sugar PTS), a major carbohydrate active transport system, catalyzes the phosphorylation of incoming sugar substrates concomitantly with their translocation across the cell membrane. The enzyme II UlaABC PTS system is involved in ascorbate transport.</text>
</comment>
<keyword evidence="7" id="KW-0418">Kinase</keyword>
<comment type="subcellular location">
    <subcellularLocation>
        <location evidence="1">Cytoplasm</location>
    </subcellularLocation>
</comment>
<dbReference type="GO" id="GO:0005737">
    <property type="term" value="C:cytoplasm"/>
    <property type="evidence" value="ECO:0007669"/>
    <property type="project" value="UniProtKB-SubCell"/>
</dbReference>
<evidence type="ECO:0000256" key="9">
    <source>
        <dbReference type="ARBA" id="ARBA00037387"/>
    </source>
</evidence>
<dbReference type="PANTHER" id="PTHR36203:SF1">
    <property type="entry name" value="ASCORBATE-SPECIFIC PTS SYSTEM EIIA COMPONENT"/>
    <property type="match status" value="1"/>
</dbReference>
<keyword evidence="5" id="KW-0808">Transferase</keyword>
<organism evidence="15 16">
    <name type="scientific">Candidatus Anaerostipes excrementavium</name>
    <dbReference type="NCBI Taxonomy" id="2838463"/>
    <lineage>
        <taxon>Bacteria</taxon>
        <taxon>Bacillati</taxon>
        <taxon>Bacillota</taxon>
        <taxon>Clostridia</taxon>
        <taxon>Lachnospirales</taxon>
        <taxon>Lachnospiraceae</taxon>
        <taxon>Anaerostipes</taxon>
    </lineage>
</organism>
<dbReference type="Gene3D" id="3.40.930.10">
    <property type="entry name" value="Mannitol-specific EII, Chain A"/>
    <property type="match status" value="1"/>
</dbReference>
<dbReference type="AlphaFoldDB" id="A0A9D1WV87"/>
<keyword evidence="4" id="KW-0597">Phosphoprotein</keyword>
<evidence type="ECO:0000256" key="4">
    <source>
        <dbReference type="ARBA" id="ARBA00022553"/>
    </source>
</evidence>
<dbReference type="CDD" id="cd05568">
    <property type="entry name" value="PTS_IIB_bgl_like"/>
    <property type="match status" value="1"/>
</dbReference>
<dbReference type="GO" id="GO:0006355">
    <property type="term" value="P:regulation of DNA-templated transcription"/>
    <property type="evidence" value="ECO:0007669"/>
    <property type="project" value="InterPro"/>
</dbReference>
<keyword evidence="8" id="KW-0010">Activator</keyword>
<reference evidence="15" key="2">
    <citation type="submission" date="2021-04" db="EMBL/GenBank/DDBJ databases">
        <authorList>
            <person name="Gilroy R."/>
        </authorList>
    </citation>
    <scope>NUCLEOTIDE SEQUENCE</scope>
    <source>
        <strain evidence="15">CHK191-13928</strain>
    </source>
</reference>
<dbReference type="GO" id="GO:0008982">
    <property type="term" value="F:protein-N(PI)-phosphohistidine-sugar phosphotransferase activity"/>
    <property type="evidence" value="ECO:0007669"/>
    <property type="project" value="InterPro"/>
</dbReference>
<reference evidence="15" key="1">
    <citation type="journal article" date="2021" name="PeerJ">
        <title>Extensive microbial diversity within the chicken gut microbiome revealed by metagenomics and culture.</title>
        <authorList>
            <person name="Gilroy R."/>
            <person name="Ravi A."/>
            <person name="Getino M."/>
            <person name="Pursley I."/>
            <person name="Horton D.L."/>
            <person name="Alikhan N.F."/>
            <person name="Baker D."/>
            <person name="Gharbi K."/>
            <person name="Hall N."/>
            <person name="Watson M."/>
            <person name="Adriaenssens E.M."/>
            <person name="Foster-Nyarko E."/>
            <person name="Jarju S."/>
            <person name="Secka A."/>
            <person name="Antonio M."/>
            <person name="Oren A."/>
            <person name="Chaudhuri R.R."/>
            <person name="La Ragione R."/>
            <person name="Hildebrand F."/>
            <person name="Pallen M.J."/>
        </authorList>
    </citation>
    <scope>NUCLEOTIDE SEQUENCE</scope>
    <source>
        <strain evidence="15">CHK191-13928</strain>
    </source>
</reference>
<evidence type="ECO:0000259" key="13">
    <source>
        <dbReference type="PROSITE" id="PS51099"/>
    </source>
</evidence>
<protein>
    <recommendedName>
        <fullName evidence="10">Ascorbate-specific PTS system EIIA component</fullName>
    </recommendedName>
    <alternativeName>
        <fullName evidence="11">Ascorbate-specific phosphotransferase enzyme IIA component</fullName>
    </alternativeName>
</protein>
<dbReference type="Proteomes" id="UP000886721">
    <property type="component" value="Unassembled WGS sequence"/>
</dbReference>
<keyword evidence="6" id="KW-0598">Phosphotransferase system</keyword>
<dbReference type="GO" id="GO:0016301">
    <property type="term" value="F:kinase activity"/>
    <property type="evidence" value="ECO:0007669"/>
    <property type="project" value="UniProtKB-KW"/>
</dbReference>
<feature type="domain" description="PTS EIIB type-2" evidence="13">
    <location>
        <begin position="402"/>
        <end position="490"/>
    </location>
</feature>
<gene>
    <name evidence="15" type="ORF">H9735_06465</name>
</gene>
<dbReference type="Gene3D" id="3.40.50.2300">
    <property type="match status" value="1"/>
</dbReference>
<evidence type="ECO:0000256" key="3">
    <source>
        <dbReference type="ARBA" id="ARBA00022490"/>
    </source>
</evidence>
<dbReference type="PROSITE" id="PS51099">
    <property type="entry name" value="PTS_EIIB_TYPE_2"/>
    <property type="match status" value="1"/>
</dbReference>
<feature type="domain" description="PRD" evidence="14">
    <location>
        <begin position="288"/>
        <end position="395"/>
    </location>
</feature>
<dbReference type="InterPro" id="IPR013011">
    <property type="entry name" value="PTS_EIIB_2"/>
</dbReference>
<evidence type="ECO:0000256" key="5">
    <source>
        <dbReference type="ARBA" id="ARBA00022679"/>
    </source>
</evidence>
<evidence type="ECO:0000256" key="6">
    <source>
        <dbReference type="ARBA" id="ARBA00022683"/>
    </source>
</evidence>
<evidence type="ECO:0000259" key="12">
    <source>
        <dbReference type="PROSITE" id="PS51094"/>
    </source>
</evidence>
<evidence type="ECO:0000256" key="7">
    <source>
        <dbReference type="ARBA" id="ARBA00022777"/>
    </source>
</evidence>
<evidence type="ECO:0000256" key="10">
    <source>
        <dbReference type="ARBA" id="ARBA00041175"/>
    </source>
</evidence>
<dbReference type="InterPro" id="IPR016152">
    <property type="entry name" value="PTrfase/Anion_transptr"/>
</dbReference>
<dbReference type="Pfam" id="PF00874">
    <property type="entry name" value="PRD"/>
    <property type="match status" value="1"/>
</dbReference>
<dbReference type="GO" id="GO:0009401">
    <property type="term" value="P:phosphoenolpyruvate-dependent sugar phosphotransferase system"/>
    <property type="evidence" value="ECO:0007669"/>
    <property type="project" value="UniProtKB-KW"/>
</dbReference>
<dbReference type="EMBL" id="DXEM01000019">
    <property type="protein sequence ID" value="HIX67757.1"/>
    <property type="molecule type" value="Genomic_DNA"/>
</dbReference>
<evidence type="ECO:0000259" key="14">
    <source>
        <dbReference type="PROSITE" id="PS51372"/>
    </source>
</evidence>
<dbReference type="Pfam" id="PF00359">
    <property type="entry name" value="PTS_EIIA_2"/>
    <property type="match status" value="1"/>
</dbReference>
<keyword evidence="3" id="KW-0963">Cytoplasm</keyword>
<evidence type="ECO:0000256" key="2">
    <source>
        <dbReference type="ARBA" id="ARBA00022448"/>
    </source>
</evidence>
<evidence type="ECO:0000313" key="15">
    <source>
        <dbReference type="EMBL" id="HIX67757.1"/>
    </source>
</evidence>
<evidence type="ECO:0000313" key="16">
    <source>
        <dbReference type="Proteomes" id="UP000886721"/>
    </source>
</evidence>
<dbReference type="SUPFAM" id="SSF52794">
    <property type="entry name" value="PTS system IIB component-like"/>
    <property type="match status" value="1"/>
</dbReference>
<evidence type="ECO:0000256" key="1">
    <source>
        <dbReference type="ARBA" id="ARBA00004496"/>
    </source>
</evidence>
<sequence length="690" mass="79665">MYLDERGYTVLKTIVNNPSITGKEVEASLQLTRKQLSYAIEKINDYLQGNGMPKIERLRTGKFIVPVMVLEQYKTEDMDGFDTTYVYSDKDRGFLIYLMLLCIQEELSIYHFTSELEISKNTFLTDLKKLEHKLEGFHLEVSYNRQEGYHLVGSEFAKREMMIEAVRGILKLPNGKDTIMGICRISEDLMTLVEEQIACIEEKLRIRFTDERMKELPLILCLTVIRTKKRRIIRELPEVFQHIAGTKEYTAMLEFAKAYDITWQSEKLFLAAQIQISNFHSMQTSESEQEEELMRAAEKVIENFENMICVTINERETLLEALFQHIKPAFYRIKYHYHIEQSIADMVLPQYSSLHAIVRKSIQPFEELVGAEFPDEELVYITALFGAWLRREGILDLVETRKKAVVVCANGVSISNFLYFTLKELFPEIDFVTCLSLRDFAEYDEKNYDVVFTMGRLETTKMQFLVKPLIDEMSKKKFREKVMGELTGIIPHEIDTAGLMEIIRRHAVVKDEEALKRDIANALSPEPEEEHTYKINTQFSIGLKDVLVRETIQVLDHTVSWEEAIRMVGAPLIVRNDVTEGYVEKSIENIREDQPFILIADGVIIAHAGIEDGARRVCLSLLKMPEPIDVAGYMEADIILMIGTPDPTKHLGVLEQLNSLLEDKKALSRLKAAKEPEEILQLVQNEKKEK</sequence>
<evidence type="ECO:0000256" key="8">
    <source>
        <dbReference type="ARBA" id="ARBA00023159"/>
    </source>
</evidence>
<dbReference type="InterPro" id="IPR002178">
    <property type="entry name" value="PTS_EIIA_type-2_dom"/>
</dbReference>
<feature type="domain" description="PTS EIIA type-2" evidence="12">
    <location>
        <begin position="545"/>
        <end position="686"/>
    </location>
</feature>
<proteinExistence type="predicted"/>
<dbReference type="Gene3D" id="1.10.1790.10">
    <property type="entry name" value="PRD domain"/>
    <property type="match status" value="1"/>
</dbReference>
<accession>A0A9D1WV87</accession>
<keyword evidence="2" id="KW-0813">Transport</keyword>